<organism evidence="1 2">
    <name type="scientific">Paspalum notatum var. saurae</name>
    <dbReference type="NCBI Taxonomy" id="547442"/>
    <lineage>
        <taxon>Eukaryota</taxon>
        <taxon>Viridiplantae</taxon>
        <taxon>Streptophyta</taxon>
        <taxon>Embryophyta</taxon>
        <taxon>Tracheophyta</taxon>
        <taxon>Spermatophyta</taxon>
        <taxon>Magnoliopsida</taxon>
        <taxon>Liliopsida</taxon>
        <taxon>Poales</taxon>
        <taxon>Poaceae</taxon>
        <taxon>PACMAD clade</taxon>
        <taxon>Panicoideae</taxon>
        <taxon>Andropogonodae</taxon>
        <taxon>Paspaleae</taxon>
        <taxon>Paspalinae</taxon>
        <taxon>Paspalum</taxon>
    </lineage>
</organism>
<gene>
    <name evidence="1" type="ORF">U9M48_025265</name>
</gene>
<evidence type="ECO:0000313" key="1">
    <source>
        <dbReference type="EMBL" id="WVZ77395.1"/>
    </source>
</evidence>
<keyword evidence="2" id="KW-1185">Reference proteome</keyword>
<sequence>MLDDGTRHNKVGLKADVVRRTGGDAAAGAQRRSLHVAECHRPLAAALQLQAASAQGLGA</sequence>
<dbReference type="EMBL" id="CP144749">
    <property type="protein sequence ID" value="WVZ77395.1"/>
    <property type="molecule type" value="Genomic_DNA"/>
</dbReference>
<evidence type="ECO:0000313" key="2">
    <source>
        <dbReference type="Proteomes" id="UP001341281"/>
    </source>
</evidence>
<name>A0AAQ3WXC8_PASNO</name>
<dbReference type="AlphaFoldDB" id="A0AAQ3WXC8"/>
<dbReference type="Proteomes" id="UP001341281">
    <property type="component" value="Chromosome 05"/>
</dbReference>
<protein>
    <submittedName>
        <fullName evidence="1">Uncharacterized protein</fullName>
    </submittedName>
</protein>
<accession>A0AAQ3WXC8</accession>
<reference evidence="1 2" key="1">
    <citation type="submission" date="2024-02" db="EMBL/GenBank/DDBJ databases">
        <title>High-quality chromosome-scale genome assembly of Pensacola bahiagrass (Paspalum notatum Flugge var. saurae).</title>
        <authorList>
            <person name="Vega J.M."/>
            <person name="Podio M."/>
            <person name="Orjuela J."/>
            <person name="Siena L.A."/>
            <person name="Pessino S.C."/>
            <person name="Combes M.C."/>
            <person name="Mariac C."/>
            <person name="Albertini E."/>
            <person name="Pupilli F."/>
            <person name="Ortiz J.P.A."/>
            <person name="Leblanc O."/>
        </authorList>
    </citation>
    <scope>NUCLEOTIDE SEQUENCE [LARGE SCALE GENOMIC DNA]</scope>
    <source>
        <strain evidence="1">R1</strain>
        <tissue evidence="1">Leaf</tissue>
    </source>
</reference>
<proteinExistence type="predicted"/>